<evidence type="ECO:0000313" key="4">
    <source>
        <dbReference type="Proteomes" id="UP001142393"/>
    </source>
</evidence>
<feature type="transmembrane region" description="Helical" evidence="2">
    <location>
        <begin position="219"/>
        <end position="244"/>
    </location>
</feature>
<keyword evidence="2" id="KW-0472">Membrane</keyword>
<feature type="transmembrane region" description="Helical" evidence="2">
    <location>
        <begin position="92"/>
        <end position="115"/>
    </location>
</feature>
<feature type="region of interest" description="Disordered" evidence="1">
    <location>
        <begin position="306"/>
        <end position="335"/>
    </location>
</feature>
<gene>
    <name evidence="3" type="ORF">DFH05DRAFT_847629</name>
</gene>
<feature type="compositionally biased region" description="Polar residues" evidence="1">
    <location>
        <begin position="320"/>
        <end position="335"/>
    </location>
</feature>
<sequence length="377" mass="42101">MHAKNKAFIALQLLGAFFFFLVAITAAFSSRVKRYATWYSFCASWVISGISYSLILVVEAYAGAQGFHHWHPNVEVGSVEWKAEKVCMTQAAFIYASPVLTGFTSLAMCFHVLLYVRAALKVPMGRVKAMTTTVLVVVPYVIWVIMFAVLFKLSQAQPNTVELGRSGYYCHLALPEPVAVCSGIAIFASISVAIVETLMARAVHKYRDVLPQTTHSITFTWRVLLFGFVDLFALIVGLLLLIPASRNLDVNFLLSLMPMLGIFIFGSQTDILHVWMFWKRPLPESMASQPITTRYCSDDADSFTLRQPKSRSKRGRRRSTNQSKLGPFSVSSDLSTSFRTANPRALSISTLDDAVDTTYEVDERINASHTSKLSEKY</sequence>
<dbReference type="Proteomes" id="UP001142393">
    <property type="component" value="Unassembled WGS sequence"/>
</dbReference>
<feature type="transmembrane region" description="Helical" evidence="2">
    <location>
        <begin position="127"/>
        <end position="151"/>
    </location>
</feature>
<comment type="caution">
    <text evidence="3">The sequence shown here is derived from an EMBL/GenBank/DDBJ whole genome shotgun (WGS) entry which is preliminary data.</text>
</comment>
<accession>A0A9W8P687</accession>
<protein>
    <submittedName>
        <fullName evidence="3">Uncharacterized protein</fullName>
    </submittedName>
</protein>
<evidence type="ECO:0000256" key="2">
    <source>
        <dbReference type="SAM" id="Phobius"/>
    </source>
</evidence>
<keyword evidence="2" id="KW-1133">Transmembrane helix</keyword>
<keyword evidence="2" id="KW-0812">Transmembrane</keyword>
<feature type="transmembrane region" description="Helical" evidence="2">
    <location>
        <begin position="177"/>
        <end position="198"/>
    </location>
</feature>
<feature type="compositionally biased region" description="Basic residues" evidence="1">
    <location>
        <begin position="308"/>
        <end position="319"/>
    </location>
</feature>
<reference evidence="3 4" key="1">
    <citation type="journal article" date="2023" name="Proc. Natl. Acad. Sci. U.S.A.">
        <title>A global phylogenomic analysis of the shiitake genus Lentinula.</title>
        <authorList>
            <person name="Sierra-Patev S."/>
            <person name="Min B."/>
            <person name="Naranjo-Ortiz M."/>
            <person name="Looney B."/>
            <person name="Konkel Z."/>
            <person name="Slot J.C."/>
            <person name="Sakamoto Y."/>
            <person name="Steenwyk J.L."/>
            <person name="Rokas A."/>
            <person name="Carro J."/>
            <person name="Camarero S."/>
            <person name="Ferreira P."/>
            <person name="Molpeceres G."/>
            <person name="Ruiz-Duenas F.J."/>
            <person name="Serrano A."/>
            <person name="Henrissat B."/>
            <person name="Drula E."/>
            <person name="Hughes K.W."/>
            <person name="Mata J.L."/>
            <person name="Ishikawa N.K."/>
            <person name="Vargas-Isla R."/>
            <person name="Ushijima S."/>
            <person name="Smith C.A."/>
            <person name="Donoghue J."/>
            <person name="Ahrendt S."/>
            <person name="Andreopoulos W."/>
            <person name="He G."/>
            <person name="LaButti K."/>
            <person name="Lipzen A."/>
            <person name="Ng V."/>
            <person name="Riley R."/>
            <person name="Sandor L."/>
            <person name="Barry K."/>
            <person name="Martinez A.T."/>
            <person name="Xiao Y."/>
            <person name="Gibbons J.G."/>
            <person name="Terashima K."/>
            <person name="Grigoriev I.V."/>
            <person name="Hibbett D."/>
        </authorList>
    </citation>
    <scope>NUCLEOTIDE SEQUENCE [LARGE SCALE GENOMIC DNA]</scope>
    <source>
        <strain evidence="3 4">TFB7810</strain>
    </source>
</reference>
<feature type="transmembrane region" description="Helical" evidence="2">
    <location>
        <begin position="6"/>
        <end position="28"/>
    </location>
</feature>
<dbReference type="AlphaFoldDB" id="A0A9W8P687"/>
<feature type="transmembrane region" description="Helical" evidence="2">
    <location>
        <begin position="256"/>
        <end position="278"/>
    </location>
</feature>
<evidence type="ECO:0000256" key="1">
    <source>
        <dbReference type="SAM" id="MobiDB-lite"/>
    </source>
</evidence>
<feature type="transmembrane region" description="Helical" evidence="2">
    <location>
        <begin position="35"/>
        <end position="58"/>
    </location>
</feature>
<proteinExistence type="predicted"/>
<organism evidence="3 4">
    <name type="scientific">Lentinula detonsa</name>
    <dbReference type="NCBI Taxonomy" id="2804962"/>
    <lineage>
        <taxon>Eukaryota</taxon>
        <taxon>Fungi</taxon>
        <taxon>Dikarya</taxon>
        <taxon>Basidiomycota</taxon>
        <taxon>Agaricomycotina</taxon>
        <taxon>Agaricomycetes</taxon>
        <taxon>Agaricomycetidae</taxon>
        <taxon>Agaricales</taxon>
        <taxon>Marasmiineae</taxon>
        <taxon>Omphalotaceae</taxon>
        <taxon>Lentinula</taxon>
    </lineage>
</organism>
<evidence type="ECO:0000313" key="3">
    <source>
        <dbReference type="EMBL" id="KAJ3747794.1"/>
    </source>
</evidence>
<dbReference type="EMBL" id="JANVFU010000003">
    <property type="protein sequence ID" value="KAJ3747794.1"/>
    <property type="molecule type" value="Genomic_DNA"/>
</dbReference>
<keyword evidence="4" id="KW-1185">Reference proteome</keyword>
<name>A0A9W8P687_9AGAR</name>